<name>A0ABD3ATB3_9GENT</name>
<keyword evidence="2" id="KW-1185">Reference proteome</keyword>
<proteinExistence type="predicted"/>
<comment type="caution">
    <text evidence="1">The sequence shown here is derived from an EMBL/GenBank/DDBJ whole genome shotgun (WGS) entry which is preliminary data.</text>
</comment>
<reference evidence="1 2" key="1">
    <citation type="submission" date="2024-11" db="EMBL/GenBank/DDBJ databases">
        <title>A near-complete genome assembly of Cinchona calisaya.</title>
        <authorList>
            <person name="Lian D.C."/>
            <person name="Zhao X.W."/>
            <person name="Wei L."/>
        </authorList>
    </citation>
    <scope>NUCLEOTIDE SEQUENCE [LARGE SCALE GENOMIC DNA]</scope>
    <source>
        <tissue evidence="1">Nenye</tissue>
    </source>
</reference>
<dbReference type="AlphaFoldDB" id="A0ABD3ATB3"/>
<accession>A0ABD3ATB3</accession>
<evidence type="ECO:0000313" key="1">
    <source>
        <dbReference type="EMBL" id="KAL3534431.1"/>
    </source>
</evidence>
<dbReference type="EMBL" id="JBJUIK010000002">
    <property type="protein sequence ID" value="KAL3534431.1"/>
    <property type="molecule type" value="Genomic_DNA"/>
</dbReference>
<sequence>MPRNVNLLLHMRCSIPRTFGHLNVTDDNSVLEMFKVHKNELVINLHAFHMDIIPGDVDEIVNNYFGDGQENLGIENNVARQGEEFDRIEEENELYDSSSDESWMHALDTDEELEVSDEVLSVSSSNKSDINFSDFEENEDADVVPDSEYDEKPDHMKATMRSKMWTYNPKDDIDFAKGMLFTDVDAFRAALKDYAVQK</sequence>
<dbReference type="Proteomes" id="UP001630127">
    <property type="component" value="Unassembled WGS sequence"/>
</dbReference>
<evidence type="ECO:0008006" key="3">
    <source>
        <dbReference type="Google" id="ProtNLM"/>
    </source>
</evidence>
<protein>
    <recommendedName>
        <fullName evidence="3">Transposase</fullName>
    </recommendedName>
</protein>
<organism evidence="1 2">
    <name type="scientific">Cinchona calisaya</name>
    <dbReference type="NCBI Taxonomy" id="153742"/>
    <lineage>
        <taxon>Eukaryota</taxon>
        <taxon>Viridiplantae</taxon>
        <taxon>Streptophyta</taxon>
        <taxon>Embryophyta</taxon>
        <taxon>Tracheophyta</taxon>
        <taxon>Spermatophyta</taxon>
        <taxon>Magnoliopsida</taxon>
        <taxon>eudicotyledons</taxon>
        <taxon>Gunneridae</taxon>
        <taxon>Pentapetalae</taxon>
        <taxon>asterids</taxon>
        <taxon>lamiids</taxon>
        <taxon>Gentianales</taxon>
        <taxon>Rubiaceae</taxon>
        <taxon>Cinchonoideae</taxon>
        <taxon>Cinchoneae</taxon>
        <taxon>Cinchona</taxon>
    </lineage>
</organism>
<gene>
    <name evidence="1" type="ORF">ACH5RR_002892</name>
</gene>
<evidence type="ECO:0000313" key="2">
    <source>
        <dbReference type="Proteomes" id="UP001630127"/>
    </source>
</evidence>